<organism evidence="1 2">
    <name type="scientific">Daphnia magna</name>
    <dbReference type="NCBI Taxonomy" id="35525"/>
    <lineage>
        <taxon>Eukaryota</taxon>
        <taxon>Metazoa</taxon>
        <taxon>Ecdysozoa</taxon>
        <taxon>Arthropoda</taxon>
        <taxon>Crustacea</taxon>
        <taxon>Branchiopoda</taxon>
        <taxon>Diplostraca</taxon>
        <taxon>Cladocera</taxon>
        <taxon>Anomopoda</taxon>
        <taxon>Daphniidae</taxon>
        <taxon>Daphnia</taxon>
    </lineage>
</organism>
<name>A0ABR0B0P6_9CRUS</name>
<gene>
    <name evidence="1" type="ORF">OUZ56_024383</name>
</gene>
<sequence>METHWIAITRVEDAFRQVESALAWPDEALNNFLVGIPMSMGRLPVLFFPPLQVQAVLKEIKVVLPPCLSLSPSIQNGDTWKVYTEAKLATSHRQHHARCSVRAPSSISPVASDSQAFMELTVSDSSRCVTSTTSMCPISRAVNRKHLEPSCAMALFLKDEEAFDVFEVPISCSAHTDDWIFQASFRKGIKHLLRNSTLPSVNQLENLVQLLPEPAEEETPSSLEKKGATANKPLLSRRAKFQGRISLMGEHLRLIEEEEKARVAWRLTVPSGSVIPMN</sequence>
<evidence type="ECO:0000313" key="1">
    <source>
        <dbReference type="EMBL" id="KAK4030954.1"/>
    </source>
</evidence>
<reference evidence="1 2" key="1">
    <citation type="journal article" date="2023" name="Nucleic Acids Res.">
        <title>The hologenome of Daphnia magna reveals possible DNA methylation and microbiome-mediated evolution of the host genome.</title>
        <authorList>
            <person name="Chaturvedi A."/>
            <person name="Li X."/>
            <person name="Dhandapani V."/>
            <person name="Marshall H."/>
            <person name="Kissane S."/>
            <person name="Cuenca-Cambronero M."/>
            <person name="Asole G."/>
            <person name="Calvet F."/>
            <person name="Ruiz-Romero M."/>
            <person name="Marangio P."/>
            <person name="Guigo R."/>
            <person name="Rago D."/>
            <person name="Mirbahai L."/>
            <person name="Eastwood N."/>
            <person name="Colbourne J.K."/>
            <person name="Zhou J."/>
            <person name="Mallon E."/>
            <person name="Orsini L."/>
        </authorList>
    </citation>
    <scope>NUCLEOTIDE SEQUENCE [LARGE SCALE GENOMIC DNA]</scope>
    <source>
        <strain evidence="1">LRV0_1</strain>
    </source>
</reference>
<accession>A0ABR0B0P6</accession>
<protein>
    <submittedName>
        <fullName evidence="1">Uncharacterized protein</fullName>
    </submittedName>
</protein>
<keyword evidence="2" id="KW-1185">Reference proteome</keyword>
<evidence type="ECO:0000313" key="2">
    <source>
        <dbReference type="Proteomes" id="UP001234178"/>
    </source>
</evidence>
<dbReference type="EMBL" id="JAOYFB010000039">
    <property type="protein sequence ID" value="KAK4030954.1"/>
    <property type="molecule type" value="Genomic_DNA"/>
</dbReference>
<comment type="caution">
    <text evidence="1">The sequence shown here is derived from an EMBL/GenBank/DDBJ whole genome shotgun (WGS) entry which is preliminary data.</text>
</comment>
<proteinExistence type="predicted"/>
<dbReference type="Proteomes" id="UP001234178">
    <property type="component" value="Unassembled WGS sequence"/>
</dbReference>